<proteinExistence type="predicted"/>
<accession>A0A3B0YQE4</accession>
<organism evidence="2">
    <name type="scientific">hydrothermal vent metagenome</name>
    <dbReference type="NCBI Taxonomy" id="652676"/>
    <lineage>
        <taxon>unclassified sequences</taxon>
        <taxon>metagenomes</taxon>
        <taxon>ecological metagenomes</taxon>
    </lineage>
</organism>
<evidence type="ECO:0000313" key="2">
    <source>
        <dbReference type="EMBL" id="VAW77472.1"/>
    </source>
</evidence>
<feature type="compositionally biased region" description="Basic and acidic residues" evidence="1">
    <location>
        <begin position="29"/>
        <end position="41"/>
    </location>
</feature>
<dbReference type="PROSITE" id="PS51257">
    <property type="entry name" value="PROKAR_LIPOPROTEIN"/>
    <property type="match status" value="1"/>
</dbReference>
<dbReference type="AlphaFoldDB" id="A0A3B0YQE4"/>
<feature type="region of interest" description="Disordered" evidence="1">
    <location>
        <begin position="19"/>
        <end position="41"/>
    </location>
</feature>
<name>A0A3B0YQE4_9ZZZZ</name>
<gene>
    <name evidence="2" type="ORF">MNBD_GAMMA15-2176</name>
</gene>
<protein>
    <submittedName>
        <fullName evidence="2">Uncharacterized protein</fullName>
    </submittedName>
</protein>
<reference evidence="2" key="1">
    <citation type="submission" date="2018-06" db="EMBL/GenBank/DDBJ databases">
        <authorList>
            <person name="Zhirakovskaya E."/>
        </authorList>
    </citation>
    <scope>NUCLEOTIDE SEQUENCE</scope>
</reference>
<dbReference type="EMBL" id="UOFN01000077">
    <property type="protein sequence ID" value="VAW77472.1"/>
    <property type="molecule type" value="Genomic_DNA"/>
</dbReference>
<sequence>MHKWMLVTCLSSLIMACSPPSDDAADATSKTEKPPEHVWQDQVETLDKAREVEKTLLDAQKRRDAEMP</sequence>
<evidence type="ECO:0000256" key="1">
    <source>
        <dbReference type="SAM" id="MobiDB-lite"/>
    </source>
</evidence>